<keyword evidence="3" id="KW-0482">Metalloprotease</keyword>
<keyword evidence="3" id="KW-0378">Hydrolase</keyword>
<dbReference type="Proteomes" id="UP000284557">
    <property type="component" value="Unassembled WGS sequence"/>
</dbReference>
<feature type="transmembrane region" description="Helical" evidence="1">
    <location>
        <begin position="102"/>
        <end position="120"/>
    </location>
</feature>
<accession>A0ABD7HMQ9</accession>
<reference evidence="3 4" key="1">
    <citation type="submission" date="2018-08" db="EMBL/GenBank/DDBJ databases">
        <title>Linezolid Resistance in Mycobacterium abscessus: MIC Distribution and Comprehensive Investigation of Resistance Mechanisms.</title>
        <authorList>
            <person name="Ye M."/>
            <person name="Xu L."/>
            <person name="Zou Y."/>
            <person name="Li B."/>
            <person name="Guo Q."/>
            <person name="Zhang Y."/>
            <person name="Zhan M."/>
            <person name="Xu B."/>
            <person name="Yu F."/>
            <person name="Zhang Z."/>
            <person name="Chu H."/>
        </authorList>
    </citation>
    <scope>NUCLEOTIDE SEQUENCE [LARGE SCALE GENOMIC DNA]</scope>
    <source>
        <strain evidence="3 4">G143</strain>
    </source>
</reference>
<keyword evidence="3" id="KW-0645">Protease</keyword>
<evidence type="ECO:0000259" key="2">
    <source>
        <dbReference type="Pfam" id="PF02517"/>
    </source>
</evidence>
<dbReference type="Pfam" id="PF02517">
    <property type="entry name" value="Rce1-like"/>
    <property type="match status" value="1"/>
</dbReference>
<evidence type="ECO:0000256" key="1">
    <source>
        <dbReference type="SAM" id="Phobius"/>
    </source>
</evidence>
<dbReference type="EMBL" id="QXBN01000012">
    <property type="protein sequence ID" value="RIT36806.1"/>
    <property type="molecule type" value="Genomic_DNA"/>
</dbReference>
<feature type="domain" description="CAAX prenyl protease 2/Lysostaphin resistance protein A-like" evidence="2">
    <location>
        <begin position="186"/>
        <end position="288"/>
    </location>
</feature>
<proteinExistence type="predicted"/>
<protein>
    <submittedName>
        <fullName evidence="3">CPBP family intramembrane metalloprotease</fullName>
    </submittedName>
</protein>
<feature type="transmembrane region" description="Helical" evidence="1">
    <location>
        <begin position="62"/>
        <end position="82"/>
    </location>
</feature>
<evidence type="ECO:0000313" key="4">
    <source>
        <dbReference type="Proteomes" id="UP000284557"/>
    </source>
</evidence>
<feature type="transmembrane region" description="Helical" evidence="1">
    <location>
        <begin position="7"/>
        <end position="26"/>
    </location>
</feature>
<dbReference type="RefSeq" id="WP_119596461.1">
    <property type="nucleotide sequence ID" value="NZ_QXBN01000012.1"/>
</dbReference>
<comment type="caution">
    <text evidence="3">The sequence shown here is derived from an EMBL/GenBank/DDBJ whole genome shotgun (WGS) entry which is preliminary data.</text>
</comment>
<keyword evidence="1" id="KW-0472">Membrane</keyword>
<feature type="transmembrane region" description="Helical" evidence="1">
    <location>
        <begin position="220"/>
        <end position="243"/>
    </location>
</feature>
<sequence length="462" mass="49882">MSTARGQLLAVYCITATFFPLALHWPLSPLGITIQTILGAAGVLLFALLAYGDPDSAIDRALVYLSAVVLTQGEGITAAIVILNVGDDSPGPIPTVLDNAMALGRALISVAAFFTVRAWTKQRAHQPHWPTEPKNRSSWESALAFWAAVGAVTVSSVIAGTLRDVMLAAASSDLNNHAHPAGGTTNDWLAMTFNGAIAGAHEEPVYVGLALLLWPYRGKILPLLPVVAASSCARGLLHVYYAAGQPNVGAALLAVLLWCAVWSTVNLAIVYRTRCLAAVIVGHGLWNIRVTNSHGPWEIHGFLPWTLWGFEQITTELLIPAAFAGYLVLVMRRRSQLRQKPYLDAAAKDPVLLAFAKIRAQLGVTDKDICKAAAIRYRTYNAWKYNKPLSLRPRATQPQRFWLLVDTVEQLQTIVGGPVDAWIAADPQRLKTLRVGQFQTLLALAATARPATPDTMPLATAT</sequence>
<organism evidence="3 4">
    <name type="scientific">Mycobacteroides abscessus</name>
    <dbReference type="NCBI Taxonomy" id="36809"/>
    <lineage>
        <taxon>Bacteria</taxon>
        <taxon>Bacillati</taxon>
        <taxon>Actinomycetota</taxon>
        <taxon>Actinomycetes</taxon>
        <taxon>Mycobacteriales</taxon>
        <taxon>Mycobacteriaceae</taxon>
        <taxon>Mycobacteroides</taxon>
    </lineage>
</organism>
<keyword evidence="1" id="KW-0812">Transmembrane</keyword>
<feature type="transmembrane region" description="Helical" evidence="1">
    <location>
        <begin position="141"/>
        <end position="162"/>
    </location>
</feature>
<feature type="transmembrane region" description="Helical" evidence="1">
    <location>
        <begin position="32"/>
        <end position="50"/>
    </location>
</feature>
<keyword evidence="1" id="KW-1133">Transmembrane helix</keyword>
<feature type="transmembrane region" description="Helical" evidence="1">
    <location>
        <begin position="250"/>
        <end position="271"/>
    </location>
</feature>
<name>A0ABD7HMQ9_9MYCO</name>
<dbReference type="GO" id="GO:0008237">
    <property type="term" value="F:metallopeptidase activity"/>
    <property type="evidence" value="ECO:0007669"/>
    <property type="project" value="UniProtKB-KW"/>
</dbReference>
<dbReference type="AlphaFoldDB" id="A0ABD7HMQ9"/>
<dbReference type="GO" id="GO:0080120">
    <property type="term" value="P:CAAX-box protein maturation"/>
    <property type="evidence" value="ECO:0007669"/>
    <property type="project" value="UniProtKB-ARBA"/>
</dbReference>
<feature type="transmembrane region" description="Helical" evidence="1">
    <location>
        <begin position="313"/>
        <end position="331"/>
    </location>
</feature>
<gene>
    <name evidence="3" type="ORF">D2E76_16265</name>
</gene>
<dbReference type="GO" id="GO:0004175">
    <property type="term" value="F:endopeptidase activity"/>
    <property type="evidence" value="ECO:0007669"/>
    <property type="project" value="UniProtKB-ARBA"/>
</dbReference>
<evidence type="ECO:0000313" key="3">
    <source>
        <dbReference type="EMBL" id="RIT36806.1"/>
    </source>
</evidence>
<dbReference type="InterPro" id="IPR003675">
    <property type="entry name" value="Rce1/LyrA-like_dom"/>
</dbReference>